<keyword evidence="7" id="KW-1185">Reference proteome</keyword>
<organism evidence="6 7">
    <name type="scientific">Tetraparma gracilis</name>
    <dbReference type="NCBI Taxonomy" id="2962635"/>
    <lineage>
        <taxon>Eukaryota</taxon>
        <taxon>Sar</taxon>
        <taxon>Stramenopiles</taxon>
        <taxon>Ochrophyta</taxon>
        <taxon>Bolidophyceae</taxon>
        <taxon>Parmales</taxon>
        <taxon>Triparmaceae</taxon>
        <taxon>Tetraparma</taxon>
    </lineage>
</organism>
<comment type="similarity">
    <text evidence="3 4">Belongs to the TRAFAC class myosin-kinesin ATPase superfamily. Kinesin family.</text>
</comment>
<sequence length="349" mass="37846">MSTAIKVAVRMRPFNSNELAASAKPCVTLLPSSKQCTIRNPQDNSTKTFTYDFLYDSFVDPGDPSYASQDTVWGDIGSELLEAAWAGYNYSLFAYGQTGSGKSHSMVGFGEDRGIIPRACEAIFEKIAANREANQSEGGEAAETTYKVECSMLEIYNERVRDLFVPMSQQDRGGLKVRDSPKTGAYVEGLKKIPVGAYHQISRLMTFGTRNRTVAATNMNETSSRAHTIFTITFVQTKVNRNTMKVNDVRSSINLVDLAGSERAGKTGATGDRLTEGGHINKSLSALGNVINALAKNEEGGRKKLLVPYRDAVLTHLLKNALGGNSKTTMIAAISPADGNFAESLSTLR</sequence>
<evidence type="ECO:0000256" key="1">
    <source>
        <dbReference type="ARBA" id="ARBA00022741"/>
    </source>
</evidence>
<keyword evidence="4" id="KW-0493">Microtubule</keyword>
<dbReference type="Proteomes" id="UP001165060">
    <property type="component" value="Unassembled WGS sequence"/>
</dbReference>
<comment type="caution">
    <text evidence="6">The sequence shown here is derived from an EMBL/GenBank/DDBJ whole genome shotgun (WGS) entry which is preliminary data.</text>
</comment>
<keyword evidence="3 4" id="KW-0505">Motor protein</keyword>
<dbReference type="PRINTS" id="PR00380">
    <property type="entry name" value="KINESINHEAVY"/>
</dbReference>
<evidence type="ECO:0000259" key="5">
    <source>
        <dbReference type="PROSITE" id="PS50067"/>
    </source>
</evidence>
<dbReference type="InterPro" id="IPR027417">
    <property type="entry name" value="P-loop_NTPase"/>
</dbReference>
<gene>
    <name evidence="6" type="ORF">TeGR_g6776</name>
</gene>
<dbReference type="InterPro" id="IPR036961">
    <property type="entry name" value="Kinesin_motor_dom_sf"/>
</dbReference>
<dbReference type="PROSITE" id="PS00411">
    <property type="entry name" value="KINESIN_MOTOR_1"/>
    <property type="match status" value="1"/>
</dbReference>
<evidence type="ECO:0000313" key="6">
    <source>
        <dbReference type="EMBL" id="GMI41207.1"/>
    </source>
</evidence>
<keyword evidence="1 3" id="KW-0547">Nucleotide-binding</keyword>
<dbReference type="InterPro" id="IPR019821">
    <property type="entry name" value="Kinesin_motor_CS"/>
</dbReference>
<feature type="non-terminal residue" evidence="6">
    <location>
        <position position="349"/>
    </location>
</feature>
<feature type="binding site" evidence="3">
    <location>
        <begin position="96"/>
        <end position="103"/>
    </location>
    <ligand>
        <name>ATP</name>
        <dbReference type="ChEBI" id="CHEBI:30616"/>
    </ligand>
</feature>
<proteinExistence type="inferred from homology"/>
<dbReference type="Gene3D" id="3.40.850.10">
    <property type="entry name" value="Kinesin motor domain"/>
    <property type="match status" value="1"/>
</dbReference>
<evidence type="ECO:0000313" key="7">
    <source>
        <dbReference type="Proteomes" id="UP001165060"/>
    </source>
</evidence>
<keyword evidence="2 3" id="KW-0067">ATP-binding</keyword>
<dbReference type="PROSITE" id="PS50067">
    <property type="entry name" value="KINESIN_MOTOR_2"/>
    <property type="match status" value="1"/>
</dbReference>
<evidence type="ECO:0000256" key="2">
    <source>
        <dbReference type="ARBA" id="ARBA00022840"/>
    </source>
</evidence>
<dbReference type="SMART" id="SM00129">
    <property type="entry name" value="KISc"/>
    <property type="match status" value="1"/>
</dbReference>
<name>A0ABQ6N5J3_9STRA</name>
<feature type="domain" description="Kinesin motor" evidence="5">
    <location>
        <begin position="4"/>
        <end position="349"/>
    </location>
</feature>
<dbReference type="PANTHER" id="PTHR47117">
    <property type="entry name" value="STAR-RELATED LIPID TRANSFER PROTEIN 9"/>
    <property type="match status" value="1"/>
</dbReference>
<evidence type="ECO:0000256" key="3">
    <source>
        <dbReference type="PROSITE-ProRule" id="PRU00283"/>
    </source>
</evidence>
<protein>
    <recommendedName>
        <fullName evidence="4">Kinesin-like protein</fullName>
    </recommendedName>
</protein>
<dbReference type="SUPFAM" id="SSF52540">
    <property type="entry name" value="P-loop containing nucleoside triphosphate hydrolases"/>
    <property type="match status" value="1"/>
</dbReference>
<accession>A0ABQ6N5J3</accession>
<evidence type="ECO:0000256" key="4">
    <source>
        <dbReference type="RuleBase" id="RU000394"/>
    </source>
</evidence>
<dbReference type="EMBL" id="BRYB01000984">
    <property type="protein sequence ID" value="GMI41207.1"/>
    <property type="molecule type" value="Genomic_DNA"/>
</dbReference>
<reference evidence="6 7" key="1">
    <citation type="journal article" date="2023" name="Commun. Biol.">
        <title>Genome analysis of Parmales, the sister group of diatoms, reveals the evolutionary specialization of diatoms from phago-mixotrophs to photoautotrophs.</title>
        <authorList>
            <person name="Ban H."/>
            <person name="Sato S."/>
            <person name="Yoshikawa S."/>
            <person name="Yamada K."/>
            <person name="Nakamura Y."/>
            <person name="Ichinomiya M."/>
            <person name="Sato N."/>
            <person name="Blanc-Mathieu R."/>
            <person name="Endo H."/>
            <person name="Kuwata A."/>
            <person name="Ogata H."/>
        </authorList>
    </citation>
    <scope>NUCLEOTIDE SEQUENCE [LARGE SCALE GENOMIC DNA]</scope>
</reference>
<dbReference type="Pfam" id="PF00225">
    <property type="entry name" value="Kinesin"/>
    <property type="match status" value="1"/>
</dbReference>
<dbReference type="InterPro" id="IPR001752">
    <property type="entry name" value="Kinesin_motor_dom"/>
</dbReference>